<accession>A0A5D0RCQ3</accession>
<dbReference type="AlphaFoldDB" id="A0A5D0RCQ3"/>
<sequence length="194" mass="21134">MKNQLKAILVIFAFVFISACSSDANSTDETNQSDKLFSKMDFDDLDLNINFNDSKSIVLKVDSFSKQVLDANNVVEAINKINNQLDFRAKNDANFYGCSYRIIANNKEVIIKDFILDDVTDGSMTESNKTDTGGPAAPPVWDCPDGMSVVDVCWSEDCVADAVGGILSQMENGDIVNFVVHHGGLLGGMSICVK</sequence>
<dbReference type="OrthoDB" id="9830741at2"/>
<proteinExistence type="predicted"/>
<comment type="caution">
    <text evidence="2">The sequence shown here is derived from an EMBL/GenBank/DDBJ whole genome shotgun (WGS) entry which is preliminary data.</text>
</comment>
<feature type="chain" id="PRO_5023045745" evidence="1">
    <location>
        <begin position="25"/>
        <end position="194"/>
    </location>
</feature>
<dbReference type="EMBL" id="VSKK01000001">
    <property type="protein sequence ID" value="TYB79450.1"/>
    <property type="molecule type" value="Genomic_DNA"/>
</dbReference>
<reference evidence="2 3" key="1">
    <citation type="submission" date="2019-08" db="EMBL/GenBank/DDBJ databases">
        <title>Genomes of Antarctic Bizionia species.</title>
        <authorList>
            <person name="Bowman J.P."/>
        </authorList>
    </citation>
    <scope>NUCLEOTIDE SEQUENCE [LARGE SCALE GENOMIC DNA]</scope>
    <source>
        <strain evidence="2 3">ADA-4</strain>
    </source>
</reference>
<evidence type="ECO:0000313" key="3">
    <source>
        <dbReference type="Proteomes" id="UP000323720"/>
    </source>
</evidence>
<keyword evidence="3" id="KW-1185">Reference proteome</keyword>
<evidence type="ECO:0000256" key="1">
    <source>
        <dbReference type="SAM" id="SignalP"/>
    </source>
</evidence>
<evidence type="ECO:0000313" key="2">
    <source>
        <dbReference type="EMBL" id="TYB79450.1"/>
    </source>
</evidence>
<name>A0A5D0RCQ3_9FLAO</name>
<keyword evidence="1" id="KW-0732">Signal</keyword>
<organism evidence="2 3">
    <name type="scientific">Bizionia myxarmorum</name>
    <dbReference type="NCBI Taxonomy" id="291186"/>
    <lineage>
        <taxon>Bacteria</taxon>
        <taxon>Pseudomonadati</taxon>
        <taxon>Bacteroidota</taxon>
        <taxon>Flavobacteriia</taxon>
        <taxon>Flavobacteriales</taxon>
        <taxon>Flavobacteriaceae</taxon>
        <taxon>Bizionia</taxon>
    </lineage>
</organism>
<dbReference type="Proteomes" id="UP000323720">
    <property type="component" value="Unassembled WGS sequence"/>
</dbReference>
<protein>
    <submittedName>
        <fullName evidence="2">Uncharacterized protein</fullName>
    </submittedName>
</protein>
<gene>
    <name evidence="2" type="ORF">ES674_06720</name>
</gene>
<feature type="signal peptide" evidence="1">
    <location>
        <begin position="1"/>
        <end position="24"/>
    </location>
</feature>
<dbReference type="PROSITE" id="PS51257">
    <property type="entry name" value="PROKAR_LIPOPROTEIN"/>
    <property type="match status" value="1"/>
</dbReference>
<dbReference type="RefSeq" id="WP_148403182.1">
    <property type="nucleotide sequence ID" value="NZ_VSKK01000001.1"/>
</dbReference>